<comment type="caution">
    <text evidence="1">The sequence shown here is derived from an EMBL/GenBank/DDBJ whole genome shotgun (WGS) entry which is preliminary data.</text>
</comment>
<proteinExistence type="predicted"/>
<organism evidence="1 2">
    <name type="scientific">Lysinibacillus parviboronicapiens</name>
    <dbReference type="NCBI Taxonomy" id="436516"/>
    <lineage>
        <taxon>Bacteria</taxon>
        <taxon>Bacillati</taxon>
        <taxon>Bacillota</taxon>
        <taxon>Bacilli</taxon>
        <taxon>Bacillales</taxon>
        <taxon>Bacillaceae</taxon>
        <taxon>Lysinibacillus</taxon>
    </lineage>
</organism>
<name>A0ABV2PKU7_9BACI</name>
<protein>
    <submittedName>
        <fullName evidence="1">Uncharacterized protein</fullName>
    </submittedName>
</protein>
<dbReference type="RefSeq" id="WP_354472079.1">
    <property type="nucleotide sequence ID" value="NZ_JBEPSB010000012.1"/>
</dbReference>
<accession>A0ABV2PKU7</accession>
<evidence type="ECO:0000313" key="2">
    <source>
        <dbReference type="Proteomes" id="UP001549363"/>
    </source>
</evidence>
<keyword evidence="2" id="KW-1185">Reference proteome</keyword>
<dbReference type="Proteomes" id="UP001549363">
    <property type="component" value="Unassembled WGS sequence"/>
</dbReference>
<evidence type="ECO:0000313" key="1">
    <source>
        <dbReference type="EMBL" id="MET4561552.1"/>
    </source>
</evidence>
<reference evidence="1 2" key="1">
    <citation type="submission" date="2024-06" db="EMBL/GenBank/DDBJ databases">
        <title>Sorghum-associated microbial communities from plants grown in Nebraska, USA.</title>
        <authorList>
            <person name="Schachtman D."/>
        </authorList>
    </citation>
    <scope>NUCLEOTIDE SEQUENCE [LARGE SCALE GENOMIC DNA]</scope>
    <source>
        <strain evidence="1 2">736</strain>
    </source>
</reference>
<dbReference type="EMBL" id="JBEPSB010000012">
    <property type="protein sequence ID" value="MET4561552.1"/>
    <property type="molecule type" value="Genomic_DNA"/>
</dbReference>
<sequence length="113" mass="12238">MNAIQTLNDKCAILNDSYALVNAGYAINTIDTQSYTTSAQITMAESLKLPLLRVIATNADMKPAAQKTLDALTFAISYAKGDKSAQAKYRRASKQASALMEKLYANARREAGD</sequence>
<gene>
    <name evidence="1" type="ORF">ABIA69_002720</name>
</gene>